<dbReference type="Pfam" id="PF02769">
    <property type="entry name" value="AIRS_C"/>
    <property type="match status" value="1"/>
</dbReference>
<dbReference type="PANTHER" id="PTHR10099:SF1">
    <property type="entry name" value="PHOSPHORIBOSYLFORMYLGLYCINAMIDINE SYNTHASE"/>
    <property type="match status" value="1"/>
</dbReference>
<evidence type="ECO:0000313" key="9">
    <source>
        <dbReference type="EMBL" id="MBM6874660.1"/>
    </source>
</evidence>
<evidence type="ECO:0000256" key="3">
    <source>
        <dbReference type="ARBA" id="ARBA00022741"/>
    </source>
</evidence>
<dbReference type="SMART" id="SM01211">
    <property type="entry name" value="GATase_5"/>
    <property type="match status" value="1"/>
</dbReference>
<dbReference type="PROSITE" id="PS51273">
    <property type="entry name" value="GATASE_TYPE_1"/>
    <property type="match status" value="1"/>
</dbReference>
<keyword evidence="4" id="KW-0658">Purine biosynthesis</keyword>
<keyword evidence="3" id="KW-0547">Nucleotide-binding</keyword>
<keyword evidence="2" id="KW-0479">Metal-binding</keyword>
<dbReference type="InterPro" id="IPR029062">
    <property type="entry name" value="Class_I_gatase-like"/>
</dbReference>
<dbReference type="InterPro" id="IPR036676">
    <property type="entry name" value="PurM-like_C_sf"/>
</dbReference>
<proteinExistence type="predicted"/>
<dbReference type="SUPFAM" id="SSF52317">
    <property type="entry name" value="Class I glutamine amidotransferase-like"/>
    <property type="match status" value="1"/>
</dbReference>
<keyword evidence="10" id="KW-1185">Reference proteome</keyword>
<evidence type="ECO:0000256" key="2">
    <source>
        <dbReference type="ARBA" id="ARBA00022723"/>
    </source>
</evidence>
<dbReference type="InterPro" id="IPR010918">
    <property type="entry name" value="PurM-like_C_dom"/>
</dbReference>
<dbReference type="Gene3D" id="3.30.1330.10">
    <property type="entry name" value="PurM-like, N-terminal domain"/>
    <property type="match status" value="2"/>
</dbReference>
<organism evidence="9 10">
    <name type="scientific">Fusobacterium mortiferum</name>
    <dbReference type="NCBI Taxonomy" id="850"/>
    <lineage>
        <taxon>Bacteria</taxon>
        <taxon>Fusobacteriati</taxon>
        <taxon>Fusobacteriota</taxon>
        <taxon>Fusobacteriia</taxon>
        <taxon>Fusobacteriales</taxon>
        <taxon>Fusobacteriaceae</taxon>
        <taxon>Fusobacterium</taxon>
    </lineage>
</organism>
<gene>
    <name evidence="9" type="ORF">H6A04_03160</name>
</gene>
<evidence type="ECO:0000256" key="4">
    <source>
        <dbReference type="ARBA" id="ARBA00022755"/>
    </source>
</evidence>
<dbReference type="EC" id="6.3.5.3" evidence="9"/>
<dbReference type="InterPro" id="IPR036921">
    <property type="entry name" value="PurM-like_N_sf"/>
</dbReference>
<feature type="domain" description="PurM-like C-terminal" evidence="7">
    <location>
        <begin position="439"/>
        <end position="591"/>
    </location>
</feature>
<dbReference type="InterPro" id="IPR041609">
    <property type="entry name" value="PurL_linker"/>
</dbReference>
<dbReference type="EMBL" id="JACJLT010000017">
    <property type="protein sequence ID" value="MBM6874660.1"/>
    <property type="molecule type" value="Genomic_DNA"/>
</dbReference>
<keyword evidence="6" id="KW-0460">Magnesium</keyword>
<keyword evidence="1 9" id="KW-0436">Ligase</keyword>
<accession>A0ABS2G1L6</accession>
<comment type="caution">
    <text evidence="9">The sequence shown here is derived from an EMBL/GenBank/DDBJ whole genome shotgun (WGS) entry which is preliminary data.</text>
</comment>
<evidence type="ECO:0000313" key="10">
    <source>
        <dbReference type="Proteomes" id="UP000728968"/>
    </source>
</evidence>
<feature type="domain" description="Phosphoribosylformylglycinamidine synthase linker" evidence="8">
    <location>
        <begin position="175"/>
        <end position="224"/>
    </location>
</feature>
<dbReference type="GO" id="GO:0004642">
    <property type="term" value="F:phosphoribosylformylglycinamidine synthase activity"/>
    <property type="evidence" value="ECO:0007669"/>
    <property type="project" value="UniProtKB-EC"/>
</dbReference>
<dbReference type="Gene3D" id="3.40.50.880">
    <property type="match status" value="1"/>
</dbReference>
<dbReference type="CDD" id="cd02203">
    <property type="entry name" value="PurL_repeat1"/>
    <property type="match status" value="1"/>
</dbReference>
<dbReference type="SUPFAM" id="SSF56042">
    <property type="entry name" value="PurM C-terminal domain-like"/>
    <property type="match status" value="2"/>
</dbReference>
<dbReference type="PANTHER" id="PTHR10099">
    <property type="entry name" value="PHOSPHORIBOSYLFORMYLGLYCINAMIDINE SYNTHASE"/>
    <property type="match status" value="1"/>
</dbReference>
<sequence>MNYRIFVEKRPGFDLEAKRLENELKESLQLKGLEKVRLLNCYDIFKIDSLELEKAKKLIFSEVVTDIVTENLESKGAKYFAIEFLPGQFDQRADSAMQCLNLISDKNQETVVTSGRVIILEGNISTEDLERVKKYYINPVEMREKSLEKLEIESGEQAQEVPVYNGFIGYKAAELENFRKELGLAMTFADIAFVQEYFKNTERRDPTETEIKVLDTYWSDHCRHTTFETKIKNIIFPKSEFGDTLQKAFENYLEARKFVHQEKVEKKYISLMDMATICGKEMRKTGKLNDLEVSDEINACSVYIDVDVDGKIEKWLLMFKNETHNHPTEIEPFGGASTCLGGAIRDPLSGRAYVYQAIRVTGSGNPLEKLEDTLQGKLPQKKITTGAAAGYSAYGNQIGLTTGHVAEIYHDGYKAKRMEVGAVVGAVPADWVRRESASTGDIVVLLGGKTGRDGCGGATGSSKEHTDDSLRLCGAEVQKGNAPEERKIQRLFRNPEVTKLIKKCNDFGAGGVSVAIGELAPGLDINLDVVPTKYLGLSGTELAISESQERMAVVIEAKDRDKFIDLANRENLEATVVAVVTDTNRLVLNWKGKKIVDISREFLDTNGVTQESEVEVENINYKESPLVNIEYDGKTLEERWYNMLSSLNVASQKGLMEMFDSTIGATTVLMPFGGKYQMTPTDVSVQKIPLIKGETDTASAITWGYNPVLSSWSQFHGGAYAVVESLAKLVSVGVDYKKIRLSFQEYFQKLGQNPINWGKPFSALLGTIEMQRAFEIPAIGGKDSMSGTFNDIHVPPTLISFAVVPVKASVVISPEFKKSGNKIYLLKHHMLENYMPNVDELKMNFEYLHENIIKGNILSAMTLKHGGIAEAVSKMTLGNRVGAKIKDLGNELFKLGYGSFIIESSVELTGNNIELIGETISEYKIIVGEVEIDMSTGERVWLDKLFPVFPHKTVEKVEKYIWIPYEKKEIVVCKNKVAKPRVLVPAFPGTNCEYDSAKVFEKAGAESNILVFRNLTQEYINDSIEKMVKEINNSQILMFPGGFSAGDEPDGSGKFIATVLTNPKVAEAIHKFLERDGLILGICNGFQALIKSGLLPYGEIGKITENSPTLTFNKIGRHISQMVKTKVTSNKSPWLAGIDVGSEFEIAVSHGEGRFFASDEVIKKLFENGQVATQYVNFEGEPTNEFRFNPNGSSFAIEGITSPDGRVFGKMGHTERIGNNVYKNIIGNKEQKIFENGVKYFK</sequence>
<dbReference type="SUPFAM" id="SSF55326">
    <property type="entry name" value="PurM N-terminal domain-like"/>
    <property type="match status" value="2"/>
</dbReference>
<evidence type="ECO:0000256" key="1">
    <source>
        <dbReference type="ARBA" id="ARBA00022598"/>
    </source>
</evidence>
<evidence type="ECO:0000256" key="6">
    <source>
        <dbReference type="ARBA" id="ARBA00022842"/>
    </source>
</evidence>
<dbReference type="Pfam" id="PF13507">
    <property type="entry name" value="GATase_5"/>
    <property type="match status" value="1"/>
</dbReference>
<evidence type="ECO:0000256" key="5">
    <source>
        <dbReference type="ARBA" id="ARBA00022840"/>
    </source>
</evidence>
<dbReference type="NCBIfam" id="TIGR01857">
    <property type="entry name" value="FGAM-synthase"/>
    <property type="match status" value="1"/>
</dbReference>
<dbReference type="Proteomes" id="UP000728968">
    <property type="component" value="Unassembled WGS sequence"/>
</dbReference>
<dbReference type="InterPro" id="IPR010141">
    <property type="entry name" value="FGAM_synthase"/>
</dbReference>
<dbReference type="CDD" id="cd01740">
    <property type="entry name" value="GATase1_FGAR_AT"/>
    <property type="match status" value="1"/>
</dbReference>
<dbReference type="Gene3D" id="3.90.650.10">
    <property type="entry name" value="PurM-like C-terminal domain"/>
    <property type="match status" value="1"/>
</dbReference>
<dbReference type="CDD" id="cd02204">
    <property type="entry name" value="PurL_repeat2"/>
    <property type="match status" value="1"/>
</dbReference>
<dbReference type="Pfam" id="PF18072">
    <property type="entry name" value="FGAR-AT_linker"/>
    <property type="match status" value="1"/>
</dbReference>
<dbReference type="RefSeq" id="WP_204715788.1">
    <property type="nucleotide sequence ID" value="NZ_JACJLT010000017.1"/>
</dbReference>
<name>A0ABS2G1L6_FUSMR</name>
<protein>
    <submittedName>
        <fullName evidence="9">Phosphoribosylformylglycinamidine synthase</fullName>
        <ecNumber evidence="9">6.3.5.3</ecNumber>
    </submittedName>
</protein>
<evidence type="ECO:0000259" key="7">
    <source>
        <dbReference type="Pfam" id="PF02769"/>
    </source>
</evidence>
<keyword evidence="5" id="KW-0067">ATP-binding</keyword>
<reference evidence="9 10" key="1">
    <citation type="journal article" date="2021" name="Sci. Rep.">
        <title>The distribution of antibiotic resistance genes in chicken gut microbiota commensals.</title>
        <authorList>
            <person name="Juricova H."/>
            <person name="Matiasovicova J."/>
            <person name="Kubasova T."/>
            <person name="Cejkova D."/>
            <person name="Rychlik I."/>
        </authorList>
    </citation>
    <scope>NUCLEOTIDE SEQUENCE [LARGE SCALE GENOMIC DNA]</scope>
    <source>
        <strain evidence="9 10">An425</strain>
    </source>
</reference>
<evidence type="ECO:0000259" key="8">
    <source>
        <dbReference type="Pfam" id="PF18072"/>
    </source>
</evidence>